<evidence type="ECO:0000256" key="2">
    <source>
        <dbReference type="SAM" id="Phobius"/>
    </source>
</evidence>
<comment type="caution">
    <text evidence="3">The sequence shown here is derived from an EMBL/GenBank/DDBJ whole genome shotgun (WGS) entry which is preliminary data.</text>
</comment>
<keyword evidence="2" id="KW-1133">Transmembrane helix</keyword>
<keyword evidence="2" id="KW-0812">Transmembrane</keyword>
<protein>
    <submittedName>
        <fullName evidence="3">Uncharacterized protein</fullName>
    </submittedName>
</protein>
<feature type="region of interest" description="Disordered" evidence="1">
    <location>
        <begin position="325"/>
        <end position="352"/>
    </location>
</feature>
<feature type="compositionally biased region" description="Low complexity" evidence="1">
    <location>
        <begin position="340"/>
        <end position="352"/>
    </location>
</feature>
<dbReference type="Proteomes" id="UP001197093">
    <property type="component" value="Unassembled WGS sequence"/>
</dbReference>
<keyword evidence="4" id="KW-1185">Reference proteome</keyword>
<feature type="compositionally biased region" description="Polar residues" evidence="1">
    <location>
        <begin position="325"/>
        <end position="336"/>
    </location>
</feature>
<dbReference type="AlphaFoldDB" id="A0AAD4F286"/>
<sequence length="489" mass="51061">MAKIQAPTSVSLSLETVKVVTATTALQQPNYNAQPNYKGSGDLLQGPCSSTGFTLVDASSTVYYAGFVGCNKARPECCPWAVASTGTTPAPGASTGAAGPSPQDNVEYNFPKPANNDLAQLASCADDYYSISGGCCPKYVSNTPRGFWPFTSEVGGITPCWSSVKRIPPPTLTVEKDAKTLDKPTSAVVNIVWSMRYPVADPGGGGLSTAAKAGIGAGAGVAVIIIAALAFCLWRSKRKNKKAAETQPPAAPGQALPKEQQQQPPFQQQQPPFQQPQMMQHAPVPGGQYPPGAFAAGMAVPGMMPPPSDRASIMTSTTQLSPAALIPQNTGTSNGAVSELSSQSGQGLLHNGQPGGYFAGGAAAAANPRVSYPSSSGTASPAVGGNGQVYPAPIAEADEGHQHYPQYGYQQQHQFPQQQQQQQQPYYAPPGQGQYYEAPPQGTPPPGGYAYPQPQQQPYPQNMPEMGTGREVDPPQEVTGSHVHHGPRE</sequence>
<evidence type="ECO:0000313" key="4">
    <source>
        <dbReference type="Proteomes" id="UP001197093"/>
    </source>
</evidence>
<dbReference type="EMBL" id="JAHCVI010000001">
    <property type="protein sequence ID" value="KAG7291504.1"/>
    <property type="molecule type" value="Genomic_DNA"/>
</dbReference>
<gene>
    <name evidence="3" type="ORF">NEMBOFW57_001523</name>
</gene>
<evidence type="ECO:0000256" key="1">
    <source>
        <dbReference type="SAM" id="MobiDB-lite"/>
    </source>
</evidence>
<feature type="region of interest" description="Disordered" evidence="1">
    <location>
        <begin position="242"/>
        <end position="293"/>
    </location>
</feature>
<feature type="compositionally biased region" description="Low complexity" evidence="1">
    <location>
        <begin position="409"/>
        <end position="440"/>
    </location>
</feature>
<feature type="compositionally biased region" description="Low complexity" evidence="1">
    <location>
        <begin position="260"/>
        <end position="280"/>
    </location>
</feature>
<evidence type="ECO:0000313" key="3">
    <source>
        <dbReference type="EMBL" id="KAG7291504.1"/>
    </source>
</evidence>
<feature type="transmembrane region" description="Helical" evidence="2">
    <location>
        <begin position="215"/>
        <end position="234"/>
    </location>
</feature>
<name>A0AAD4F286_9PEZI</name>
<feature type="region of interest" description="Disordered" evidence="1">
    <location>
        <begin position="409"/>
        <end position="489"/>
    </location>
</feature>
<keyword evidence="2" id="KW-0472">Membrane</keyword>
<feature type="region of interest" description="Disordered" evidence="1">
    <location>
        <begin position="367"/>
        <end position="392"/>
    </location>
</feature>
<proteinExistence type="predicted"/>
<organism evidence="3 4">
    <name type="scientific">Staphylotrichum longicolle</name>
    <dbReference type="NCBI Taxonomy" id="669026"/>
    <lineage>
        <taxon>Eukaryota</taxon>
        <taxon>Fungi</taxon>
        <taxon>Dikarya</taxon>
        <taxon>Ascomycota</taxon>
        <taxon>Pezizomycotina</taxon>
        <taxon>Sordariomycetes</taxon>
        <taxon>Sordariomycetidae</taxon>
        <taxon>Sordariales</taxon>
        <taxon>Chaetomiaceae</taxon>
        <taxon>Staphylotrichum</taxon>
    </lineage>
</organism>
<accession>A0AAD4F286</accession>
<feature type="compositionally biased region" description="Low complexity" evidence="1">
    <location>
        <begin position="448"/>
        <end position="460"/>
    </location>
</feature>
<reference evidence="3" key="1">
    <citation type="submission" date="2023-02" db="EMBL/GenBank/DDBJ databases">
        <authorList>
            <person name="Palmer J.M."/>
        </authorList>
    </citation>
    <scope>NUCLEOTIDE SEQUENCE</scope>
    <source>
        <strain evidence="3">FW57</strain>
    </source>
</reference>